<dbReference type="Gene3D" id="3.40.50.720">
    <property type="entry name" value="NAD(P)-binding Rossmann-like Domain"/>
    <property type="match status" value="1"/>
</dbReference>
<dbReference type="CDD" id="cd05233">
    <property type="entry name" value="SDR_c"/>
    <property type="match status" value="1"/>
</dbReference>
<dbReference type="Pfam" id="PF00106">
    <property type="entry name" value="adh_short"/>
    <property type="match status" value="1"/>
</dbReference>
<evidence type="ECO:0000313" key="2">
    <source>
        <dbReference type="Proteomes" id="UP000516105"/>
    </source>
</evidence>
<dbReference type="PANTHER" id="PTHR42820:SF1">
    <property type="entry name" value="SHORT-CHAIN DEHYDROGENASE_REDUCTASE FAMILY PROTEIN"/>
    <property type="match status" value="1"/>
</dbReference>
<reference evidence="1 2" key="1">
    <citation type="submission" date="2020-08" db="EMBL/GenBank/DDBJ databases">
        <title>Genome sequence of Sphingomonas sediminicola KACC 15039T.</title>
        <authorList>
            <person name="Hyun D.-W."/>
            <person name="Bae J.-W."/>
        </authorList>
    </citation>
    <scope>NUCLEOTIDE SEQUENCE [LARGE SCALE GENOMIC DNA]</scope>
    <source>
        <strain evidence="1 2">KACC 15039</strain>
    </source>
</reference>
<gene>
    <name evidence="1" type="ORF">H9L14_04620</name>
</gene>
<organism evidence="1 2">
    <name type="scientific">Sphingomonas sediminicola</name>
    <dbReference type="NCBI Taxonomy" id="386874"/>
    <lineage>
        <taxon>Bacteria</taxon>
        <taxon>Pseudomonadati</taxon>
        <taxon>Pseudomonadota</taxon>
        <taxon>Alphaproteobacteria</taxon>
        <taxon>Sphingomonadales</taxon>
        <taxon>Sphingomonadaceae</taxon>
        <taxon>Sphingomonas</taxon>
    </lineage>
</organism>
<proteinExistence type="predicted"/>
<dbReference type="PANTHER" id="PTHR42820">
    <property type="entry name" value="SHORT-CHAIN DEHYDROGENASE REDUCTASE"/>
    <property type="match status" value="1"/>
</dbReference>
<keyword evidence="2" id="KW-1185">Reference proteome</keyword>
<dbReference type="EMBL" id="CP060782">
    <property type="protein sequence ID" value="QNP46451.1"/>
    <property type="molecule type" value="Genomic_DNA"/>
</dbReference>
<sequence length="126" mass="12833">MPSDRKNLQRLDGKCAVITGATGGIGEATAKLFLDLGAKVMLVGRNGDKLAETCARLGEGANCSTAIADSTDEAAIAAAVNATLQQFGSLDILVANAGTEGVLKPIEALSVEDFEEVLRVNVIGSG</sequence>
<protein>
    <submittedName>
        <fullName evidence="1">SDR family NAD(P)-dependent oxidoreductase</fullName>
    </submittedName>
</protein>
<dbReference type="SUPFAM" id="SSF51735">
    <property type="entry name" value="NAD(P)-binding Rossmann-fold domains"/>
    <property type="match status" value="1"/>
</dbReference>
<evidence type="ECO:0000313" key="1">
    <source>
        <dbReference type="EMBL" id="QNP46451.1"/>
    </source>
</evidence>
<dbReference type="Proteomes" id="UP000516105">
    <property type="component" value="Chromosome"/>
</dbReference>
<dbReference type="PRINTS" id="PR00081">
    <property type="entry name" value="GDHRDH"/>
</dbReference>
<dbReference type="InterPro" id="IPR002347">
    <property type="entry name" value="SDR_fam"/>
</dbReference>
<name>A0ABX6T9B3_9SPHN</name>
<accession>A0ABX6T9B3</accession>
<dbReference type="InterPro" id="IPR036291">
    <property type="entry name" value="NAD(P)-bd_dom_sf"/>
</dbReference>